<reference evidence="3" key="1">
    <citation type="submission" date="2020-08" db="EMBL/GenBank/DDBJ databases">
        <title>Pontibacter sp. SD6 16S ribosomal RNA gene Genome sequencing and assembly.</title>
        <authorList>
            <person name="Kang M."/>
        </authorList>
    </citation>
    <scope>NUCLEOTIDE SEQUENCE</scope>
    <source>
        <strain evidence="3">SD6</strain>
    </source>
</reference>
<dbReference type="SUPFAM" id="SSF48179">
    <property type="entry name" value="6-phosphogluconate dehydrogenase C-terminal domain-like"/>
    <property type="match status" value="1"/>
</dbReference>
<protein>
    <submittedName>
        <fullName evidence="3">DUF2520 domain-containing protein</fullName>
    </submittedName>
</protein>
<name>A0A923N7E2_9BACT</name>
<dbReference type="Gene3D" id="1.10.1040.20">
    <property type="entry name" value="ProC-like, C-terminal domain"/>
    <property type="match status" value="1"/>
</dbReference>
<dbReference type="SUPFAM" id="SSF51735">
    <property type="entry name" value="NAD(P)-binding Rossmann-fold domains"/>
    <property type="match status" value="1"/>
</dbReference>
<proteinExistence type="predicted"/>
<evidence type="ECO:0000313" key="4">
    <source>
        <dbReference type="Proteomes" id="UP000603640"/>
    </source>
</evidence>
<dbReference type="Gene3D" id="3.40.50.720">
    <property type="entry name" value="NAD(P)-binding Rossmann-like Domain"/>
    <property type="match status" value="1"/>
</dbReference>
<organism evidence="3 4">
    <name type="scientific">Pontibacter cellulosilyticus</name>
    <dbReference type="NCBI Taxonomy" id="1720253"/>
    <lineage>
        <taxon>Bacteria</taxon>
        <taxon>Pseudomonadati</taxon>
        <taxon>Bacteroidota</taxon>
        <taxon>Cytophagia</taxon>
        <taxon>Cytophagales</taxon>
        <taxon>Hymenobacteraceae</taxon>
        <taxon>Pontibacter</taxon>
    </lineage>
</organism>
<dbReference type="EMBL" id="JACRVF010000002">
    <property type="protein sequence ID" value="MBC5992791.1"/>
    <property type="molecule type" value="Genomic_DNA"/>
</dbReference>
<feature type="domain" description="DUF2520" evidence="2">
    <location>
        <begin position="135"/>
        <end position="259"/>
    </location>
</feature>
<dbReference type="AlphaFoldDB" id="A0A923N7E2"/>
<comment type="caution">
    <text evidence="3">The sequence shown here is derived from an EMBL/GenBank/DDBJ whole genome shotgun (WGS) entry which is preliminary data.</text>
</comment>
<dbReference type="PANTHER" id="PTHR40459">
    <property type="entry name" value="CONSERVED HYPOTHETICAL ALANINE AND LEUCINE RICH PROTEIN"/>
    <property type="match status" value="1"/>
</dbReference>
<evidence type="ECO:0000259" key="2">
    <source>
        <dbReference type="Pfam" id="PF10728"/>
    </source>
</evidence>
<keyword evidence="4" id="KW-1185">Reference proteome</keyword>
<dbReference type="Pfam" id="PF10727">
    <property type="entry name" value="Rossmann-like"/>
    <property type="match status" value="1"/>
</dbReference>
<accession>A0A923N7E2</accession>
<evidence type="ECO:0000313" key="3">
    <source>
        <dbReference type="EMBL" id="MBC5992791.1"/>
    </source>
</evidence>
<dbReference type="InterPro" id="IPR037108">
    <property type="entry name" value="TM1727-like_C_sf"/>
</dbReference>
<gene>
    <name evidence="3" type="ORF">H8S84_08100</name>
</gene>
<sequence length="264" mass="28860">MTDTEKKYNIAFVGAGNVAWHLAQAFTGAGHKVKAIYSRSTATSEQLASILPEAKPVQSLDFTGSAVDVILIAVPDAALQSIAFKIKVAPGTIVAHTSGSQPLNILNLVHGAQPAVFYPLQTFSKTKTLDLKQVPILLEAEQQSTLQQLELLAQSISTKVHKVDSEARRQLHLAAVFACNFTNHLLGVSQQLLQEANLPTELLHPLVQETIAKATEQPPFQVQTGPAIRHDNNVIQTHLHMLQQHPRLQELYQKLTESIQATQV</sequence>
<dbReference type="RefSeq" id="WP_187066828.1">
    <property type="nucleotide sequence ID" value="NZ_JACRVF010000002.1"/>
</dbReference>
<dbReference type="InterPro" id="IPR036291">
    <property type="entry name" value="NAD(P)-bd_dom_sf"/>
</dbReference>
<evidence type="ECO:0000259" key="1">
    <source>
        <dbReference type="Pfam" id="PF10727"/>
    </source>
</evidence>
<dbReference type="PANTHER" id="PTHR40459:SF1">
    <property type="entry name" value="CONSERVED HYPOTHETICAL ALANINE AND LEUCINE RICH PROTEIN"/>
    <property type="match status" value="1"/>
</dbReference>
<feature type="domain" description="Putative oxidoreductase/dehydrogenase Rossmann-like" evidence="1">
    <location>
        <begin position="7"/>
        <end position="109"/>
    </location>
</feature>
<dbReference type="InterPro" id="IPR019665">
    <property type="entry name" value="OxRdtase/DH_put_Rossmann_dom"/>
</dbReference>
<dbReference type="Proteomes" id="UP000603640">
    <property type="component" value="Unassembled WGS sequence"/>
</dbReference>
<dbReference type="InterPro" id="IPR008927">
    <property type="entry name" value="6-PGluconate_DH-like_C_sf"/>
</dbReference>
<dbReference type="InterPro" id="IPR018931">
    <property type="entry name" value="DUF2520"/>
</dbReference>
<dbReference type="Pfam" id="PF10728">
    <property type="entry name" value="DUF2520"/>
    <property type="match status" value="1"/>
</dbReference>